<evidence type="ECO:0000313" key="2">
    <source>
        <dbReference type="Proteomes" id="UP000305881"/>
    </source>
</evidence>
<evidence type="ECO:0000313" key="1">
    <source>
        <dbReference type="EMBL" id="QCW82242.1"/>
    </source>
</evidence>
<proteinExistence type="predicted"/>
<dbReference type="EMBL" id="CP035467">
    <property type="protein sequence ID" value="QCW82242.1"/>
    <property type="molecule type" value="Genomic_DNA"/>
</dbReference>
<dbReference type="PROSITE" id="PS51257">
    <property type="entry name" value="PROKAR_LIPOPROTEIN"/>
    <property type="match status" value="1"/>
</dbReference>
<dbReference type="KEGG" id="mbur:EQU24_08330"/>
<reference evidence="2" key="1">
    <citation type="journal article" date="2019" name="J. Bacteriol.">
        <title>A Mutagenic Screen Identifies a TonB-Dependent Receptor Required for the Lanthanide Metal Switch in the Type I Methanotroph 'Methylotuvimicrobium buryatense' 5GB1C.</title>
        <authorList>
            <person name="Groom J.D."/>
            <person name="Ford S.M."/>
            <person name="Pesesky M.W."/>
            <person name="Lidstrom M.E."/>
        </authorList>
    </citation>
    <scope>NUCLEOTIDE SEQUENCE [LARGE SCALE GENOMIC DNA]</scope>
    <source>
        <strain evidence="2">5GB1C</strain>
    </source>
</reference>
<dbReference type="RefSeq" id="WP_138767134.1">
    <property type="nucleotide sequence ID" value="NZ_CP035467.1"/>
</dbReference>
<dbReference type="Proteomes" id="UP000305881">
    <property type="component" value="Chromosome"/>
</dbReference>
<keyword evidence="2" id="KW-1185">Reference proteome</keyword>
<name>A0A4P9ULU7_METBY</name>
<organism evidence="1 2">
    <name type="scientific">Methylotuvimicrobium buryatense</name>
    <name type="common">Methylomicrobium buryatense</name>
    <dbReference type="NCBI Taxonomy" id="95641"/>
    <lineage>
        <taxon>Bacteria</taxon>
        <taxon>Pseudomonadati</taxon>
        <taxon>Pseudomonadota</taxon>
        <taxon>Gammaproteobacteria</taxon>
        <taxon>Methylococcales</taxon>
        <taxon>Methylococcaceae</taxon>
        <taxon>Methylotuvimicrobium</taxon>
    </lineage>
</organism>
<gene>
    <name evidence="1" type="ORF">EQU24_08330</name>
</gene>
<dbReference type="OrthoDB" id="5557205at2"/>
<dbReference type="AlphaFoldDB" id="A0A4P9ULU7"/>
<sequence length="592" mass="65641">MSMRFRNFFLLQIAGAVGLVLTGCSTSRQIAVDYPVAQANDLKPLGGYQAVDGDDYYVQLFSEFELKGDSTLKTGCSEIGSGYEKGSSTAGVVFKVKNEALNYKQEVTALVYQGSSGKCNFNLETRKAALTPWLRLDLSKDTTIDYQFMTSNQSDTDISKIIGDVHKSTNLLALTGVGIGIAVMGKLADEWVQSPIGQTAVSAPSEAKVSTETHTLPLAIQSDGNKTVFRETRLPVYEVVEGGNPFSGGPKQLGELRIYPEIRSSLLLKQVSAGIPSARDVSLQELLSMPIRMGEGNIELRQLLENSPIDEKPNLQPDWRKYGEVESQCRKLKRVLRGLGFNKFDRNAVLYYYLAQSPDWSNYNIPKIRAIADDLRPATLQQFRSRNFSGCLIDEDYQTMAMMGLSVNSAQDWQAIQDARQKKESVLGPVQSIGRQLTSVIQNKNPAEMARQIYPLIATPKEGGGKVLLQNHLGEFGLESMLGIDYMPGEGIVIGYQQFEQVFSWLYIDQLSCTRPAIEQGKPLGHIGLLMFTTQDGSPWPKGGAIEFEIQSGKISRIAFQHPTFRDFEQSLNDYPEIGGCRIDKSFVDRLR</sequence>
<protein>
    <submittedName>
        <fullName evidence="1">Uncharacterized protein</fullName>
    </submittedName>
</protein>
<accession>A0A4P9ULU7</accession>